<dbReference type="EMBL" id="JAACJM010000001">
    <property type="protein sequence ID" value="KAF5374828.1"/>
    <property type="molecule type" value="Genomic_DNA"/>
</dbReference>
<evidence type="ECO:0000313" key="2">
    <source>
        <dbReference type="Proteomes" id="UP000559256"/>
    </source>
</evidence>
<keyword evidence="2" id="KW-1185">Reference proteome</keyword>
<protein>
    <recommendedName>
        <fullName evidence="3">Protein kinase domain-containing protein</fullName>
    </recommendedName>
</protein>
<dbReference type="InterPro" id="IPR011009">
    <property type="entry name" value="Kinase-like_dom_sf"/>
</dbReference>
<reference evidence="1 2" key="1">
    <citation type="journal article" date="2020" name="ISME J.">
        <title>Uncovering the hidden diversity of litter-decomposition mechanisms in mushroom-forming fungi.</title>
        <authorList>
            <person name="Floudas D."/>
            <person name="Bentzer J."/>
            <person name="Ahren D."/>
            <person name="Johansson T."/>
            <person name="Persson P."/>
            <person name="Tunlid A."/>
        </authorList>
    </citation>
    <scope>NUCLEOTIDE SEQUENCE [LARGE SCALE GENOMIC DNA]</scope>
    <source>
        <strain evidence="1 2">CBS 291.85</strain>
    </source>
</reference>
<proteinExistence type="predicted"/>
<comment type="caution">
    <text evidence="1">The sequence shown here is derived from an EMBL/GenBank/DDBJ whole genome shotgun (WGS) entry which is preliminary data.</text>
</comment>
<evidence type="ECO:0000313" key="1">
    <source>
        <dbReference type="EMBL" id="KAF5374828.1"/>
    </source>
</evidence>
<accession>A0A8H5LZ28</accession>
<dbReference type="Proteomes" id="UP000559256">
    <property type="component" value="Unassembled WGS sequence"/>
</dbReference>
<dbReference type="SUPFAM" id="SSF56112">
    <property type="entry name" value="Protein kinase-like (PK-like)"/>
    <property type="match status" value="1"/>
</dbReference>
<organism evidence="1 2">
    <name type="scientific">Tetrapyrgos nigripes</name>
    <dbReference type="NCBI Taxonomy" id="182062"/>
    <lineage>
        <taxon>Eukaryota</taxon>
        <taxon>Fungi</taxon>
        <taxon>Dikarya</taxon>
        <taxon>Basidiomycota</taxon>
        <taxon>Agaricomycotina</taxon>
        <taxon>Agaricomycetes</taxon>
        <taxon>Agaricomycetidae</taxon>
        <taxon>Agaricales</taxon>
        <taxon>Marasmiineae</taxon>
        <taxon>Marasmiaceae</taxon>
        <taxon>Tetrapyrgos</taxon>
    </lineage>
</organism>
<dbReference type="OrthoDB" id="3182995at2759"/>
<sequence length="234" mass="26391">MSTIRLVNIHQFVNIGLCPPKNFIDMWSFNAAIPDAHYIVTVQTPLNRSKTVFLADWSRRRGDDDDGRNAKSEGVIVVKFGGQDAAYSRLEYESKAYEKLQHLQGSVVPNVYGLYKSKVQRQTVGCLLMEYCPQDLFFERQTNELAYAALQLHLSGLCHGGLSDLKHVRRDNQGNIRIIDFANCFEHRCAGIAYGTQCGCSELTAIQNLALPIHQQLPPRVRHGSHVGSSRHRH</sequence>
<dbReference type="AlphaFoldDB" id="A0A8H5LZ28"/>
<gene>
    <name evidence="1" type="ORF">D9758_000564</name>
</gene>
<name>A0A8H5LZ28_9AGAR</name>
<evidence type="ECO:0008006" key="3">
    <source>
        <dbReference type="Google" id="ProtNLM"/>
    </source>
</evidence>